<proteinExistence type="predicted"/>
<name>A0AA41X896_9BACI</name>
<gene>
    <name evidence="1" type="ORF">NK662_18780</name>
</gene>
<dbReference type="Proteomes" id="UP001156102">
    <property type="component" value="Unassembled WGS sequence"/>
</dbReference>
<dbReference type="CDD" id="cd08054">
    <property type="entry name" value="gp6"/>
    <property type="match status" value="1"/>
</dbReference>
<protein>
    <submittedName>
        <fullName evidence="1">Head-tail connector protein</fullName>
    </submittedName>
</protein>
<comment type="caution">
    <text evidence="1">The sequence shown here is derived from an EMBL/GenBank/DDBJ whole genome shotgun (WGS) entry which is preliminary data.</text>
</comment>
<organism evidence="1 2">
    <name type="scientific">Ectobacillus ponti</name>
    <dbReference type="NCBI Taxonomy" id="2961894"/>
    <lineage>
        <taxon>Bacteria</taxon>
        <taxon>Bacillati</taxon>
        <taxon>Bacillota</taxon>
        <taxon>Bacilli</taxon>
        <taxon>Bacillales</taxon>
        <taxon>Bacillaceae</taxon>
        <taxon>Ectobacillus</taxon>
    </lineage>
</organism>
<evidence type="ECO:0000313" key="2">
    <source>
        <dbReference type="Proteomes" id="UP001156102"/>
    </source>
</evidence>
<dbReference type="InterPro" id="IPR021146">
    <property type="entry name" value="Phage_gp6-like_head-tail"/>
</dbReference>
<sequence length="101" mass="11305">MLSLADAKAYLRVDFADDDALITALIAASKDHIETFLKRPIDSAAMTAANQWTVPKTIDIVQQMLVTHWYENRGIVGPANLKELPFTVKSLLTPYRLGIYQ</sequence>
<evidence type="ECO:0000313" key="1">
    <source>
        <dbReference type="EMBL" id="MCP8970567.1"/>
    </source>
</evidence>
<dbReference type="NCBIfam" id="TIGR01560">
    <property type="entry name" value="put_DNA_pack"/>
    <property type="match status" value="1"/>
</dbReference>
<dbReference type="EMBL" id="JANCLT010000012">
    <property type="protein sequence ID" value="MCP8970567.1"/>
    <property type="molecule type" value="Genomic_DNA"/>
</dbReference>
<dbReference type="Gene3D" id="1.10.3230.30">
    <property type="entry name" value="Phage gp6-like head-tail connector protein"/>
    <property type="match status" value="1"/>
</dbReference>
<dbReference type="RefSeq" id="WP_254760483.1">
    <property type="nucleotide sequence ID" value="NZ_JANCLT010000012.1"/>
</dbReference>
<keyword evidence="2" id="KW-1185">Reference proteome</keyword>
<dbReference type="AlphaFoldDB" id="A0AA41X896"/>
<accession>A0AA41X896</accession>
<dbReference type="InterPro" id="IPR006450">
    <property type="entry name" value="Phage_HK97_gp6-like"/>
</dbReference>
<reference evidence="1" key="1">
    <citation type="submission" date="2022-07" db="EMBL/GenBank/DDBJ databases">
        <authorList>
            <person name="Li W.-J."/>
            <person name="Deng Q.-Q."/>
        </authorList>
    </citation>
    <scope>NUCLEOTIDE SEQUENCE</scope>
    <source>
        <strain evidence="1">SYSU M60031</strain>
    </source>
</reference>
<dbReference type="Pfam" id="PF05135">
    <property type="entry name" value="Phage_connect_1"/>
    <property type="match status" value="1"/>
</dbReference>